<protein>
    <recommendedName>
        <fullName evidence="7">CoA-binding domain-containing protein</fullName>
    </recommendedName>
</protein>
<feature type="domain" description="CoA-binding" evidence="7">
    <location>
        <begin position="76"/>
        <end position="177"/>
    </location>
</feature>
<gene>
    <name evidence="8" type="ORF">LCGC14_1710290</name>
</gene>
<dbReference type="Pfam" id="PF02629">
    <property type="entry name" value="CoA_binding"/>
    <property type="match status" value="1"/>
</dbReference>
<proteinExistence type="inferred from homology"/>
<sequence length="215" mass="23715">MEIPPVVIDRLPLYTRALSTLEEEGRDVVSSQELGTLLGVTPAQIRKDLSYFGRFGKQGRGYNVRKLLDELHHILGLDRQWRMAVIGVGKLGRAILGYEGFGPQGFRIVEAFDADPKRIGQRIENLTIRDANDLEKTLLKNPVDVGIVAVPAEIAQNVIDTLVKCGIRAILSYAPIPARVPPGVYLKRIEPVLALQSMAYYLKNSPRSTAAAARS</sequence>
<dbReference type="SUPFAM" id="SSF51735">
    <property type="entry name" value="NAD(P)-binding Rossmann-fold domains"/>
    <property type="match status" value="1"/>
</dbReference>
<dbReference type="SUPFAM" id="SSF46785">
    <property type="entry name" value="Winged helix' DNA-binding domain"/>
    <property type="match status" value="1"/>
</dbReference>
<evidence type="ECO:0000256" key="6">
    <source>
        <dbReference type="ARBA" id="ARBA00023163"/>
    </source>
</evidence>
<dbReference type="NCBIfam" id="NF003996">
    <property type="entry name" value="PRK05472.2-5"/>
    <property type="match status" value="1"/>
</dbReference>
<dbReference type="InterPro" id="IPR036291">
    <property type="entry name" value="NAD(P)-bd_dom_sf"/>
</dbReference>
<dbReference type="Gene3D" id="1.10.10.10">
    <property type="entry name" value="Winged helix-like DNA-binding domain superfamily/Winged helix DNA-binding domain"/>
    <property type="match status" value="1"/>
</dbReference>
<evidence type="ECO:0000256" key="3">
    <source>
        <dbReference type="ARBA" id="ARBA00023015"/>
    </source>
</evidence>
<dbReference type="GO" id="GO:0045892">
    <property type="term" value="P:negative regulation of DNA-templated transcription"/>
    <property type="evidence" value="ECO:0007669"/>
    <property type="project" value="InterPro"/>
</dbReference>
<evidence type="ECO:0000256" key="1">
    <source>
        <dbReference type="ARBA" id="ARBA00022490"/>
    </source>
</evidence>
<accession>A0A0F9JVY1</accession>
<keyword evidence="1" id="KW-0963">Cytoplasm</keyword>
<dbReference type="PANTHER" id="PTHR35786">
    <property type="entry name" value="REDOX-SENSING TRANSCRIPTIONAL REPRESSOR REX"/>
    <property type="match status" value="1"/>
</dbReference>
<dbReference type="InterPro" id="IPR058236">
    <property type="entry name" value="Rex_actinobacterial-type"/>
</dbReference>
<dbReference type="InterPro" id="IPR022876">
    <property type="entry name" value="Tscrpt_rep_Rex"/>
</dbReference>
<evidence type="ECO:0000256" key="5">
    <source>
        <dbReference type="ARBA" id="ARBA00023125"/>
    </source>
</evidence>
<dbReference type="InterPro" id="IPR003781">
    <property type="entry name" value="CoA-bd"/>
</dbReference>
<dbReference type="NCBIfam" id="NF003995">
    <property type="entry name" value="PRK05472.2-4"/>
    <property type="match status" value="1"/>
</dbReference>
<dbReference type="Gene3D" id="3.40.50.720">
    <property type="entry name" value="NAD(P)-binding Rossmann-like Domain"/>
    <property type="match status" value="1"/>
</dbReference>
<keyword evidence="3" id="KW-0805">Transcription regulation</keyword>
<evidence type="ECO:0000313" key="8">
    <source>
        <dbReference type="EMBL" id="KKM14028.1"/>
    </source>
</evidence>
<dbReference type="GO" id="GO:0051775">
    <property type="term" value="P:response to redox state"/>
    <property type="evidence" value="ECO:0007669"/>
    <property type="project" value="InterPro"/>
</dbReference>
<organism evidence="8">
    <name type="scientific">marine sediment metagenome</name>
    <dbReference type="NCBI Taxonomy" id="412755"/>
    <lineage>
        <taxon>unclassified sequences</taxon>
        <taxon>metagenomes</taxon>
        <taxon>ecological metagenomes</taxon>
    </lineage>
</organism>
<evidence type="ECO:0000256" key="2">
    <source>
        <dbReference type="ARBA" id="ARBA00022491"/>
    </source>
</evidence>
<keyword evidence="4" id="KW-0520">NAD</keyword>
<dbReference type="GO" id="GO:0003677">
    <property type="term" value="F:DNA binding"/>
    <property type="evidence" value="ECO:0007669"/>
    <property type="project" value="UniProtKB-KW"/>
</dbReference>
<dbReference type="AlphaFoldDB" id="A0A0F9JVY1"/>
<comment type="caution">
    <text evidence="8">The sequence shown here is derived from an EMBL/GenBank/DDBJ whole genome shotgun (WGS) entry which is preliminary data.</text>
</comment>
<dbReference type="InterPro" id="IPR036390">
    <property type="entry name" value="WH_DNA-bd_sf"/>
</dbReference>
<dbReference type="NCBIfam" id="NF003994">
    <property type="entry name" value="PRK05472.2-3"/>
    <property type="match status" value="1"/>
</dbReference>
<evidence type="ECO:0000256" key="4">
    <source>
        <dbReference type="ARBA" id="ARBA00023027"/>
    </source>
</evidence>
<dbReference type="HAMAP" id="MF_01131">
    <property type="entry name" value="Rex"/>
    <property type="match status" value="1"/>
</dbReference>
<name>A0A0F9JVY1_9ZZZZ</name>
<keyword evidence="2" id="KW-0678">Repressor</keyword>
<dbReference type="NCBIfam" id="NF003993">
    <property type="entry name" value="PRK05472.2-2"/>
    <property type="match status" value="1"/>
</dbReference>
<dbReference type="NCBIfam" id="NF003989">
    <property type="entry name" value="PRK05472.1-3"/>
    <property type="match status" value="1"/>
</dbReference>
<dbReference type="InterPro" id="IPR009718">
    <property type="entry name" value="Rex_DNA-bd_C_dom"/>
</dbReference>
<evidence type="ECO:0000259" key="7">
    <source>
        <dbReference type="SMART" id="SM00881"/>
    </source>
</evidence>
<keyword evidence="5" id="KW-0238">DNA-binding</keyword>
<dbReference type="InterPro" id="IPR036388">
    <property type="entry name" value="WH-like_DNA-bd_sf"/>
</dbReference>
<dbReference type="SMART" id="SM00881">
    <property type="entry name" value="CoA_binding"/>
    <property type="match status" value="1"/>
</dbReference>
<dbReference type="EMBL" id="LAZR01015243">
    <property type="protein sequence ID" value="KKM14028.1"/>
    <property type="molecule type" value="Genomic_DNA"/>
</dbReference>
<reference evidence="8" key="1">
    <citation type="journal article" date="2015" name="Nature">
        <title>Complex archaea that bridge the gap between prokaryotes and eukaryotes.</title>
        <authorList>
            <person name="Spang A."/>
            <person name="Saw J.H."/>
            <person name="Jorgensen S.L."/>
            <person name="Zaremba-Niedzwiedzka K."/>
            <person name="Martijn J."/>
            <person name="Lind A.E."/>
            <person name="van Eijk R."/>
            <person name="Schleper C."/>
            <person name="Guy L."/>
            <person name="Ettema T.J."/>
        </authorList>
    </citation>
    <scope>NUCLEOTIDE SEQUENCE</scope>
</reference>
<keyword evidence="6" id="KW-0804">Transcription</keyword>
<dbReference type="PANTHER" id="PTHR35786:SF1">
    <property type="entry name" value="REDOX-SENSING TRANSCRIPTIONAL REPRESSOR REX 1"/>
    <property type="match status" value="1"/>
</dbReference>
<dbReference type="Pfam" id="PF06971">
    <property type="entry name" value="Put_DNA-bind_N"/>
    <property type="match status" value="1"/>
</dbReference>